<evidence type="ECO:0000256" key="1">
    <source>
        <dbReference type="SAM" id="SignalP"/>
    </source>
</evidence>
<reference evidence="2" key="1">
    <citation type="submission" date="2021-12" db="EMBL/GenBank/DDBJ databases">
        <authorList>
            <person name="Rodrigo-Torres L."/>
            <person name="Arahal R. D."/>
            <person name="Lucena T."/>
        </authorList>
    </citation>
    <scope>NUCLEOTIDE SEQUENCE</scope>
    <source>
        <strain evidence="2">CECT 8226</strain>
    </source>
</reference>
<feature type="chain" id="PRO_5045397138" description="Capsular polysaccharide synthesis enzyme CpsB" evidence="1">
    <location>
        <begin position="25"/>
        <end position="410"/>
    </location>
</feature>
<dbReference type="EMBL" id="CAKLCM010000002">
    <property type="protein sequence ID" value="CAH0526165.1"/>
    <property type="molecule type" value="Genomic_DNA"/>
</dbReference>
<name>A0ABN8DH92_9VIBR</name>
<gene>
    <name evidence="2" type="ORF">VHP8226_01639</name>
</gene>
<dbReference type="Proteomes" id="UP000838160">
    <property type="component" value="Unassembled WGS sequence"/>
</dbReference>
<comment type="caution">
    <text evidence="2">The sequence shown here is derived from an EMBL/GenBank/DDBJ whole genome shotgun (WGS) entry which is preliminary data.</text>
</comment>
<evidence type="ECO:0000313" key="2">
    <source>
        <dbReference type="EMBL" id="CAH0526165.1"/>
    </source>
</evidence>
<feature type="signal peptide" evidence="1">
    <location>
        <begin position="1"/>
        <end position="24"/>
    </location>
</feature>
<protein>
    <recommendedName>
        <fullName evidence="4">Capsular polysaccharide synthesis enzyme CpsB</fullName>
    </recommendedName>
</protein>
<proteinExistence type="predicted"/>
<organism evidence="2 3">
    <name type="scientific">Vibrio hippocampi</name>
    <dbReference type="NCBI Taxonomy" id="654686"/>
    <lineage>
        <taxon>Bacteria</taxon>
        <taxon>Pseudomonadati</taxon>
        <taxon>Pseudomonadota</taxon>
        <taxon>Gammaproteobacteria</taxon>
        <taxon>Vibrionales</taxon>
        <taxon>Vibrionaceae</taxon>
        <taxon>Vibrio</taxon>
    </lineage>
</organism>
<accession>A0ABN8DH92</accession>
<dbReference type="InterPro" id="IPR018759">
    <property type="entry name" value="BBP2_2"/>
</dbReference>
<keyword evidence="3" id="KW-1185">Reference proteome</keyword>
<evidence type="ECO:0008006" key="4">
    <source>
        <dbReference type="Google" id="ProtNLM"/>
    </source>
</evidence>
<dbReference type="Pfam" id="PF10082">
    <property type="entry name" value="BBP2_2"/>
    <property type="match status" value="1"/>
</dbReference>
<sequence length="410" mass="47468">MTRKSQSRFFSFMVCMLASPIVTATEGRVVNGVNIKTDVGLEVGHNDNLLKAERSSDEVATEYAILSPQISLAISPKDNYFAVRYRLSAGEYFSSKDDNFIDHDLSSNNLIRLSLRNAIKLDLKYKYQHEERGSSITAGSRNRYDEPLEYSDTSARATYIYGAPSAKGKLSLFAQWHKLKYQNFRNIDDIAIGYSTRFNDYDDISTGVEFINAWRRNAKLVLSYIYNNKNYDYLRSGELRKDSYNHLLYAGLDWDLVEKTNGYIRLGVQDKNFKDGGREDFTGFSWLVGANWKPVNHSNIRLETSQITKDPDQDGDYLRQTVYSLNWKHFWHSQIYSDVGIDYTQDDYTGAYQNGVLREEDLTKYKLALGYEFSRNIDTHLRLTVSDKESSWDLYGYDQNLWSLIVKVKF</sequence>
<evidence type="ECO:0000313" key="3">
    <source>
        <dbReference type="Proteomes" id="UP000838160"/>
    </source>
</evidence>
<keyword evidence="1" id="KW-0732">Signal</keyword>
<dbReference type="RefSeq" id="WP_237484575.1">
    <property type="nucleotide sequence ID" value="NZ_CAKLCM010000002.1"/>
</dbReference>